<keyword evidence="3" id="KW-1185">Reference proteome</keyword>
<dbReference type="SMART" id="SM00530">
    <property type="entry name" value="HTH_XRE"/>
    <property type="match status" value="1"/>
</dbReference>
<reference evidence="3" key="1">
    <citation type="journal article" date="2019" name="Int. J. Syst. Evol. Microbiol.">
        <title>The Global Catalogue of Microorganisms (GCM) 10K type strain sequencing project: providing services to taxonomists for standard genome sequencing and annotation.</title>
        <authorList>
            <consortium name="The Broad Institute Genomics Platform"/>
            <consortium name="The Broad Institute Genome Sequencing Center for Infectious Disease"/>
            <person name="Wu L."/>
            <person name="Ma J."/>
        </authorList>
    </citation>
    <scope>NUCLEOTIDE SEQUENCE [LARGE SCALE GENOMIC DNA]</scope>
    <source>
        <strain evidence="3">CGMCC 4.1415</strain>
    </source>
</reference>
<dbReference type="InterPro" id="IPR010982">
    <property type="entry name" value="Lambda_DNA-bd_dom_sf"/>
</dbReference>
<name>A0ABW0H0G6_9HYPH</name>
<dbReference type="Pfam" id="PF13560">
    <property type="entry name" value="HTH_31"/>
    <property type="match status" value="1"/>
</dbReference>
<proteinExistence type="predicted"/>
<dbReference type="SUPFAM" id="SSF47413">
    <property type="entry name" value="lambda repressor-like DNA-binding domains"/>
    <property type="match status" value="1"/>
</dbReference>
<dbReference type="Proteomes" id="UP001596016">
    <property type="component" value="Unassembled WGS sequence"/>
</dbReference>
<evidence type="ECO:0000313" key="2">
    <source>
        <dbReference type="EMBL" id="MFC5387134.1"/>
    </source>
</evidence>
<feature type="domain" description="HTH cro/C1-type" evidence="1">
    <location>
        <begin position="24"/>
        <end position="77"/>
    </location>
</feature>
<dbReference type="Gene3D" id="1.10.260.40">
    <property type="entry name" value="lambda repressor-like DNA-binding domains"/>
    <property type="match status" value="1"/>
</dbReference>
<dbReference type="PROSITE" id="PS50943">
    <property type="entry name" value="HTH_CROC1"/>
    <property type="match status" value="1"/>
</dbReference>
<organism evidence="2 3">
    <name type="scientific">Aquamicrobium segne</name>
    <dbReference type="NCBI Taxonomy" id="469547"/>
    <lineage>
        <taxon>Bacteria</taxon>
        <taxon>Pseudomonadati</taxon>
        <taxon>Pseudomonadota</taxon>
        <taxon>Alphaproteobacteria</taxon>
        <taxon>Hyphomicrobiales</taxon>
        <taxon>Phyllobacteriaceae</taxon>
        <taxon>Aquamicrobium</taxon>
    </lineage>
</organism>
<dbReference type="RefSeq" id="WP_378230816.1">
    <property type="nucleotide sequence ID" value="NZ_JBHSLL010000054.1"/>
</dbReference>
<dbReference type="EMBL" id="JBHSLL010000054">
    <property type="protein sequence ID" value="MFC5387134.1"/>
    <property type="molecule type" value="Genomic_DNA"/>
</dbReference>
<sequence>MATVASHVLPKAVLASTENGVSVIRAYREYLGYSIEDAAITSGLTAREIEQMEAGLRFDKGYRERLARAFGLSDNAFDEASGISDAAA</sequence>
<gene>
    <name evidence="2" type="ORF">ACFPLB_14320</name>
</gene>
<dbReference type="CDD" id="cd00093">
    <property type="entry name" value="HTH_XRE"/>
    <property type="match status" value="1"/>
</dbReference>
<evidence type="ECO:0000259" key="1">
    <source>
        <dbReference type="PROSITE" id="PS50943"/>
    </source>
</evidence>
<comment type="caution">
    <text evidence="2">The sequence shown here is derived from an EMBL/GenBank/DDBJ whole genome shotgun (WGS) entry which is preliminary data.</text>
</comment>
<accession>A0ABW0H0G6</accession>
<protein>
    <submittedName>
        <fullName evidence="2">Helix-turn-helix domain-containing protein</fullName>
    </submittedName>
</protein>
<dbReference type="InterPro" id="IPR001387">
    <property type="entry name" value="Cro/C1-type_HTH"/>
</dbReference>
<evidence type="ECO:0000313" key="3">
    <source>
        <dbReference type="Proteomes" id="UP001596016"/>
    </source>
</evidence>